<dbReference type="GO" id="GO:0005524">
    <property type="term" value="F:ATP binding"/>
    <property type="evidence" value="ECO:0007669"/>
    <property type="project" value="UniProtKB-KW"/>
</dbReference>
<comment type="subcellular location">
    <subcellularLocation>
        <location evidence="1">Membrane</location>
        <topology evidence="1">Multi-pass membrane protein</topology>
    </subcellularLocation>
</comment>
<evidence type="ECO:0000256" key="2">
    <source>
        <dbReference type="ARBA" id="ARBA00022723"/>
    </source>
</evidence>
<feature type="transmembrane region" description="Helical" evidence="7">
    <location>
        <begin position="343"/>
        <end position="364"/>
    </location>
</feature>
<evidence type="ECO:0000256" key="6">
    <source>
        <dbReference type="ARBA" id="ARBA00022967"/>
    </source>
</evidence>
<dbReference type="PANTHER" id="PTHR45630:SF6">
    <property type="entry name" value="CATION-TRANSPORTING P-TYPE ATPASE N-TERMINAL DOMAIN-CONTAINING PROTEIN"/>
    <property type="match status" value="1"/>
</dbReference>
<feature type="transmembrane region" description="Helical" evidence="7">
    <location>
        <begin position="287"/>
        <end position="306"/>
    </location>
</feature>
<evidence type="ECO:0000256" key="4">
    <source>
        <dbReference type="ARBA" id="ARBA00022840"/>
    </source>
</evidence>
<keyword evidence="2" id="KW-0479">Metal-binding</keyword>
<dbReference type="PANTHER" id="PTHR45630">
    <property type="entry name" value="CATION-TRANSPORTING ATPASE-RELATED"/>
    <property type="match status" value="1"/>
</dbReference>
<dbReference type="GO" id="GO:0019829">
    <property type="term" value="F:ATPase-coupled monoatomic cation transmembrane transporter activity"/>
    <property type="evidence" value="ECO:0007669"/>
    <property type="project" value="TreeGrafter"/>
</dbReference>
<keyword evidence="7" id="KW-0472">Membrane</keyword>
<feature type="transmembrane region" description="Helical" evidence="7">
    <location>
        <begin position="252"/>
        <end position="275"/>
    </location>
</feature>
<dbReference type="InterPro" id="IPR023298">
    <property type="entry name" value="ATPase_P-typ_TM_dom_sf"/>
</dbReference>
<gene>
    <name evidence="8" type="ORF">CLAU1311_LOCUS5032</name>
</gene>
<keyword evidence="5" id="KW-0460">Magnesium</keyword>
<feature type="transmembrane region" description="Helical" evidence="7">
    <location>
        <begin position="217"/>
        <end position="240"/>
    </location>
</feature>
<dbReference type="SUPFAM" id="SSF81665">
    <property type="entry name" value="Calcium ATPase, transmembrane domain M"/>
    <property type="match status" value="1"/>
</dbReference>
<keyword evidence="7" id="KW-1133">Transmembrane helix</keyword>
<dbReference type="GO" id="GO:0016020">
    <property type="term" value="C:membrane"/>
    <property type="evidence" value="ECO:0007669"/>
    <property type="project" value="UniProtKB-SubCell"/>
</dbReference>
<dbReference type="GO" id="GO:0140358">
    <property type="term" value="F:P-type transmembrane transporter activity"/>
    <property type="evidence" value="ECO:0007669"/>
    <property type="project" value="InterPro"/>
</dbReference>
<dbReference type="GO" id="GO:0046872">
    <property type="term" value="F:metal ion binding"/>
    <property type="evidence" value="ECO:0007669"/>
    <property type="project" value="UniProtKB-KW"/>
</dbReference>
<dbReference type="AlphaFoldDB" id="A0A7S2Z3Y3"/>
<dbReference type="EMBL" id="HBHU01007774">
    <property type="protein sequence ID" value="CAE0020547.1"/>
    <property type="molecule type" value="Transcribed_RNA"/>
</dbReference>
<keyword evidence="3" id="KW-0547">Nucleotide-binding</keyword>
<organism evidence="8">
    <name type="scientific">Chloropicon laureae</name>
    <dbReference type="NCBI Taxonomy" id="464258"/>
    <lineage>
        <taxon>Eukaryota</taxon>
        <taxon>Viridiplantae</taxon>
        <taxon>Chlorophyta</taxon>
        <taxon>Chloropicophyceae</taxon>
        <taxon>Chloropicales</taxon>
        <taxon>Chloropicaceae</taxon>
        <taxon>Chloropicon</taxon>
    </lineage>
</organism>
<evidence type="ECO:0000313" key="8">
    <source>
        <dbReference type="EMBL" id="CAE0020547.1"/>
    </source>
</evidence>
<keyword evidence="4" id="KW-0067">ATP-binding</keyword>
<evidence type="ECO:0000256" key="3">
    <source>
        <dbReference type="ARBA" id="ARBA00022741"/>
    </source>
</evidence>
<feature type="transmembrane region" description="Helical" evidence="7">
    <location>
        <begin position="174"/>
        <end position="197"/>
    </location>
</feature>
<evidence type="ECO:0000256" key="7">
    <source>
        <dbReference type="SAM" id="Phobius"/>
    </source>
</evidence>
<keyword evidence="6" id="KW-1278">Translocase</keyword>
<dbReference type="InterPro" id="IPR006544">
    <property type="entry name" value="P-type_TPase_V"/>
</dbReference>
<keyword evidence="7" id="KW-0812">Transmembrane</keyword>
<evidence type="ECO:0000256" key="5">
    <source>
        <dbReference type="ARBA" id="ARBA00022842"/>
    </source>
</evidence>
<protein>
    <submittedName>
        <fullName evidence="8">Uncharacterized protein</fullName>
    </submittedName>
</protein>
<evidence type="ECO:0000256" key="1">
    <source>
        <dbReference type="ARBA" id="ARBA00004141"/>
    </source>
</evidence>
<sequence length="369" mass="40491">MMRDVEEETRRLQAQGESWASVKAMKNVVKKMQDENKQKVADAGGSFAFSAAALAAREEGGLEDGELPMLKLGDASIAAPFTSKFPSIRSVYDIIRQGRCTLVTSVQNNQIMVLNSLISSYSLSVLYLDGVKFSDYQMTATGILLTASHLAVSHVTPLKEISGVRPLTSMFSPALFFSVFGQFAIHLTCMVVAVQGAKSYMDPDFKQEMHGKFSANLINTTVFFIETIQQVSVLMVNYKGRPFQPGLDENKALLHSLGMSCVGLFVLAAEIIPSVNSLLELVSLPEGFKGTLLTILVVDVVGALLWDRFMHLCFARRLFFESQSQVDATQVLRGCVKVAASTISVWLLLNGTGIMGLGLIFFFYRNGFF</sequence>
<name>A0A7S2Z3Y3_9CHLO</name>
<reference evidence="8" key="1">
    <citation type="submission" date="2021-01" db="EMBL/GenBank/DDBJ databases">
        <authorList>
            <person name="Corre E."/>
            <person name="Pelletier E."/>
            <person name="Niang G."/>
            <person name="Scheremetjew M."/>
            <person name="Finn R."/>
            <person name="Kale V."/>
            <person name="Holt S."/>
            <person name="Cochrane G."/>
            <person name="Meng A."/>
            <person name="Brown T."/>
            <person name="Cohen L."/>
        </authorList>
    </citation>
    <scope>NUCLEOTIDE SEQUENCE</scope>
    <source>
        <strain evidence="8">RCC856</strain>
    </source>
</reference>
<proteinExistence type="predicted"/>
<accession>A0A7S2Z3Y3</accession>